<feature type="region of interest" description="Disordered" evidence="2">
    <location>
        <begin position="74"/>
        <end position="116"/>
    </location>
</feature>
<keyword evidence="1" id="KW-0175">Coiled coil</keyword>
<reference evidence="3" key="1">
    <citation type="submission" date="2018-05" db="EMBL/GenBank/DDBJ databases">
        <authorList>
            <person name="Lanie J.A."/>
            <person name="Ng W.-L."/>
            <person name="Kazmierczak K.M."/>
            <person name="Andrzejewski T.M."/>
            <person name="Davidsen T.M."/>
            <person name="Wayne K.J."/>
            <person name="Tettelin H."/>
            <person name="Glass J.I."/>
            <person name="Rusch D."/>
            <person name="Podicherti R."/>
            <person name="Tsui H.-C.T."/>
            <person name="Winkler M.E."/>
        </authorList>
    </citation>
    <scope>NUCLEOTIDE SEQUENCE</scope>
</reference>
<accession>A0A383EWR5</accession>
<evidence type="ECO:0000256" key="1">
    <source>
        <dbReference type="SAM" id="Coils"/>
    </source>
</evidence>
<organism evidence="3">
    <name type="scientific">marine metagenome</name>
    <dbReference type="NCBI Taxonomy" id="408172"/>
    <lineage>
        <taxon>unclassified sequences</taxon>
        <taxon>metagenomes</taxon>
        <taxon>ecological metagenomes</taxon>
    </lineage>
</organism>
<name>A0A383EWR5_9ZZZZ</name>
<feature type="non-terminal residue" evidence="3">
    <location>
        <position position="1"/>
    </location>
</feature>
<feature type="compositionally biased region" description="Basic and acidic residues" evidence="2">
    <location>
        <begin position="74"/>
        <end position="83"/>
    </location>
</feature>
<evidence type="ECO:0000256" key="2">
    <source>
        <dbReference type="SAM" id="MobiDB-lite"/>
    </source>
</evidence>
<feature type="coiled-coil region" evidence="1">
    <location>
        <begin position="35"/>
        <end position="73"/>
    </location>
</feature>
<sequence length="116" mass="12383">VVVAAVAVLAVGLVAAPSVVAAEDAGAASKAAQSLDERRERIAAAHERVLELKAELRAAVVELRRERAAAVREFGHEALGERPQRRKGPGRPGERPGKGPRLWGGMPGEFRVPRLR</sequence>
<gene>
    <name evidence="3" type="ORF">METZ01_LOCUS514190</name>
</gene>
<evidence type="ECO:0000313" key="3">
    <source>
        <dbReference type="EMBL" id="SVE61336.1"/>
    </source>
</evidence>
<proteinExistence type="predicted"/>
<protein>
    <submittedName>
        <fullName evidence="3">Uncharacterized protein</fullName>
    </submittedName>
</protein>
<dbReference type="AlphaFoldDB" id="A0A383EWR5"/>
<dbReference type="EMBL" id="UINC01229571">
    <property type="protein sequence ID" value="SVE61336.1"/>
    <property type="molecule type" value="Genomic_DNA"/>
</dbReference>